<feature type="chain" id="PRO_5046360750" evidence="2">
    <location>
        <begin position="24"/>
        <end position="409"/>
    </location>
</feature>
<name>A0ABW1S9J8_9PROT</name>
<dbReference type="Gene3D" id="2.120.10.30">
    <property type="entry name" value="TolB, C-terminal domain"/>
    <property type="match status" value="1"/>
</dbReference>
<feature type="region of interest" description="Disordered" evidence="1">
    <location>
        <begin position="22"/>
        <end position="46"/>
    </location>
</feature>
<proteinExistence type="predicted"/>
<sequence length="409" mass="45690">MRAPRLWITLLTAALLGSCAASQKEPPQRRSEQADWTNKRNVHKDHPRYAISGDGKWVAFTTQGRPQNSLTILNVETGEFYDLQSEDPDTVLFDADLSDDGARLAVVRGRRDEYSSHVVESDIVITDLQGKILDSVPSCNDLYSSPSFSPDGERIAYYQFANNGIRSDRIENRGSTLLTPDLAMEFDLVSRSERQLVDLAWLSTGWIDYTGSGDVFALRAGEVARRKPETAPGFARPVLWGYLGGESVLDQFSEEKRGTLYLPALYLLNPDAERPEDQITGSFDRNGDWVFRGAARSGYLVQYNNPRRTQSGLWLVPEDFLAAHPDDVDVESGNVPPDWPFISSSGDFVHAAAISYNGCFVVDARKQRVLRDVTIHVWNICSGELLQTVEEPKTIARTVVMEGGYRDEC</sequence>
<evidence type="ECO:0000256" key="1">
    <source>
        <dbReference type="SAM" id="MobiDB-lite"/>
    </source>
</evidence>
<dbReference type="Proteomes" id="UP001596303">
    <property type="component" value="Unassembled WGS sequence"/>
</dbReference>
<protein>
    <submittedName>
        <fullName evidence="3">TolB family protein</fullName>
    </submittedName>
</protein>
<evidence type="ECO:0000313" key="3">
    <source>
        <dbReference type="EMBL" id="MFC6197916.1"/>
    </source>
</evidence>
<dbReference type="SUPFAM" id="SSF82171">
    <property type="entry name" value="DPP6 N-terminal domain-like"/>
    <property type="match status" value="1"/>
</dbReference>
<keyword evidence="4" id="KW-1185">Reference proteome</keyword>
<dbReference type="RefSeq" id="WP_377377527.1">
    <property type="nucleotide sequence ID" value="NZ_JBHSSW010000009.1"/>
</dbReference>
<dbReference type="InterPro" id="IPR011042">
    <property type="entry name" value="6-blade_b-propeller_TolB-like"/>
</dbReference>
<dbReference type="PROSITE" id="PS51257">
    <property type="entry name" value="PROKAR_LIPOPROTEIN"/>
    <property type="match status" value="1"/>
</dbReference>
<comment type="caution">
    <text evidence="3">The sequence shown here is derived from an EMBL/GenBank/DDBJ whole genome shotgun (WGS) entry which is preliminary data.</text>
</comment>
<accession>A0ABW1S9J8</accession>
<dbReference type="EMBL" id="JBHSSW010000009">
    <property type="protein sequence ID" value="MFC6197916.1"/>
    <property type="molecule type" value="Genomic_DNA"/>
</dbReference>
<keyword evidence="2" id="KW-0732">Signal</keyword>
<evidence type="ECO:0000256" key="2">
    <source>
        <dbReference type="SAM" id="SignalP"/>
    </source>
</evidence>
<gene>
    <name evidence="3" type="ORF">ACFQDM_07495</name>
</gene>
<feature type="signal peptide" evidence="2">
    <location>
        <begin position="1"/>
        <end position="23"/>
    </location>
</feature>
<evidence type="ECO:0000313" key="4">
    <source>
        <dbReference type="Proteomes" id="UP001596303"/>
    </source>
</evidence>
<organism evidence="3 4">
    <name type="scientific">Ponticaulis profundi</name>
    <dbReference type="NCBI Taxonomy" id="2665222"/>
    <lineage>
        <taxon>Bacteria</taxon>
        <taxon>Pseudomonadati</taxon>
        <taxon>Pseudomonadota</taxon>
        <taxon>Alphaproteobacteria</taxon>
        <taxon>Hyphomonadales</taxon>
        <taxon>Hyphomonadaceae</taxon>
        <taxon>Ponticaulis</taxon>
    </lineage>
</organism>
<reference evidence="4" key="1">
    <citation type="journal article" date="2019" name="Int. J. Syst. Evol. Microbiol.">
        <title>The Global Catalogue of Microorganisms (GCM) 10K type strain sequencing project: providing services to taxonomists for standard genome sequencing and annotation.</title>
        <authorList>
            <consortium name="The Broad Institute Genomics Platform"/>
            <consortium name="The Broad Institute Genome Sequencing Center for Infectious Disease"/>
            <person name="Wu L."/>
            <person name="Ma J."/>
        </authorList>
    </citation>
    <scope>NUCLEOTIDE SEQUENCE [LARGE SCALE GENOMIC DNA]</scope>
    <source>
        <strain evidence="4">CGMCC-1.15741</strain>
    </source>
</reference>